<evidence type="ECO:0000313" key="2">
    <source>
        <dbReference type="Proteomes" id="UP001233999"/>
    </source>
</evidence>
<comment type="caution">
    <text evidence="1">The sequence shown here is derived from an EMBL/GenBank/DDBJ whole genome shotgun (WGS) entry which is preliminary data.</text>
</comment>
<dbReference type="AlphaFoldDB" id="A0AAD7ZT97"/>
<name>A0AAD7ZT97_DIPPU</name>
<feature type="non-terminal residue" evidence="1">
    <location>
        <position position="1"/>
    </location>
</feature>
<reference evidence="1" key="1">
    <citation type="journal article" date="2023" name="IScience">
        <title>Live-bearing cockroach genome reveals convergent evolutionary mechanisms linked to viviparity in insects and beyond.</title>
        <authorList>
            <person name="Fouks B."/>
            <person name="Harrison M.C."/>
            <person name="Mikhailova A.A."/>
            <person name="Marchal E."/>
            <person name="English S."/>
            <person name="Carruthers M."/>
            <person name="Jennings E.C."/>
            <person name="Chiamaka E.L."/>
            <person name="Frigard R.A."/>
            <person name="Pippel M."/>
            <person name="Attardo G.M."/>
            <person name="Benoit J.B."/>
            <person name="Bornberg-Bauer E."/>
            <person name="Tobe S.S."/>
        </authorList>
    </citation>
    <scope>NUCLEOTIDE SEQUENCE</scope>
    <source>
        <strain evidence="1">Stay&amp;Tobe</strain>
    </source>
</reference>
<evidence type="ECO:0000313" key="1">
    <source>
        <dbReference type="EMBL" id="KAJ9586520.1"/>
    </source>
</evidence>
<dbReference type="EMBL" id="JASPKZ010007150">
    <property type="protein sequence ID" value="KAJ9586520.1"/>
    <property type="molecule type" value="Genomic_DNA"/>
</dbReference>
<gene>
    <name evidence="1" type="ORF">L9F63_019846</name>
</gene>
<organism evidence="1 2">
    <name type="scientific">Diploptera punctata</name>
    <name type="common">Pacific beetle cockroach</name>
    <dbReference type="NCBI Taxonomy" id="6984"/>
    <lineage>
        <taxon>Eukaryota</taxon>
        <taxon>Metazoa</taxon>
        <taxon>Ecdysozoa</taxon>
        <taxon>Arthropoda</taxon>
        <taxon>Hexapoda</taxon>
        <taxon>Insecta</taxon>
        <taxon>Pterygota</taxon>
        <taxon>Neoptera</taxon>
        <taxon>Polyneoptera</taxon>
        <taxon>Dictyoptera</taxon>
        <taxon>Blattodea</taxon>
        <taxon>Blaberoidea</taxon>
        <taxon>Blaberidae</taxon>
        <taxon>Diplopterinae</taxon>
        <taxon>Diploptera</taxon>
    </lineage>
</organism>
<feature type="non-terminal residue" evidence="1">
    <location>
        <position position="94"/>
    </location>
</feature>
<keyword evidence="2" id="KW-1185">Reference proteome</keyword>
<protein>
    <submittedName>
        <fullName evidence="1">Uncharacterized protein</fullName>
    </submittedName>
</protein>
<sequence>IDLVVKDQHQEAYQLEVAKLLVSHASYFVWNAGNIYTKCFHQYGYERETLLKKNRYIGGDSLSPLTLQNHKEWRNLKISYSSTYAVCLKEHRSM</sequence>
<accession>A0AAD7ZT97</accession>
<dbReference type="Proteomes" id="UP001233999">
    <property type="component" value="Unassembled WGS sequence"/>
</dbReference>
<proteinExistence type="predicted"/>
<reference evidence="1" key="2">
    <citation type="submission" date="2023-05" db="EMBL/GenBank/DDBJ databases">
        <authorList>
            <person name="Fouks B."/>
        </authorList>
    </citation>
    <scope>NUCLEOTIDE SEQUENCE</scope>
    <source>
        <strain evidence="1">Stay&amp;Tobe</strain>
        <tissue evidence="1">Testes</tissue>
    </source>
</reference>